<dbReference type="Proteomes" id="UP001183582">
    <property type="component" value="Unassembled WGS sequence"/>
</dbReference>
<keyword evidence="4 8" id="KW-1133">Transmembrane helix</keyword>
<feature type="region of interest" description="Disordered" evidence="7">
    <location>
        <begin position="138"/>
        <end position="166"/>
    </location>
</feature>
<comment type="caution">
    <text evidence="11">The sequence shown here is derived from an EMBL/GenBank/DDBJ whole genome shotgun (WGS) entry which is preliminary data.</text>
</comment>
<dbReference type="PANTHER" id="PTHR30572">
    <property type="entry name" value="MEMBRANE COMPONENT OF TRANSPORTER-RELATED"/>
    <property type="match status" value="1"/>
</dbReference>
<dbReference type="EMBL" id="JAHWXH010000003">
    <property type="protein sequence ID" value="MDS0246591.1"/>
    <property type="molecule type" value="Genomic_DNA"/>
</dbReference>
<dbReference type="AlphaFoldDB" id="A0AAJ2HM61"/>
<dbReference type="GO" id="GO:0022857">
    <property type="term" value="F:transmembrane transporter activity"/>
    <property type="evidence" value="ECO:0007669"/>
    <property type="project" value="TreeGrafter"/>
</dbReference>
<feature type="transmembrane region" description="Helical" evidence="8">
    <location>
        <begin position="328"/>
        <end position="349"/>
    </location>
</feature>
<feature type="domain" description="MacB-like periplasmic core" evidence="10">
    <location>
        <begin position="17"/>
        <end position="297"/>
    </location>
</feature>
<dbReference type="GeneID" id="301459245"/>
<evidence type="ECO:0000256" key="8">
    <source>
        <dbReference type="SAM" id="Phobius"/>
    </source>
</evidence>
<name>A0AAJ2HM61_9MICO</name>
<keyword evidence="2" id="KW-1003">Cell membrane</keyword>
<feature type="transmembrane region" description="Helical" evidence="8">
    <location>
        <begin position="385"/>
        <end position="406"/>
    </location>
</feature>
<evidence type="ECO:0000259" key="10">
    <source>
        <dbReference type="Pfam" id="PF12704"/>
    </source>
</evidence>
<sequence>MYGTYLRRELAGRKKQTAIVAAGMAVAIALVIVVNALAAGVRDAQDAALASVYGIGTDLTVAGAAAEPGERGGMFEFDQDAGATDADGGTTLSQSRLTTEPGRGTLDAADVDTVAGVSGVSGATGALSLVNMSFSGELPARPDDAAGEGTGTPPGGTEGDAPAGGGGFGGGAFGVDSFTVLGIDPAVTAVGPLSAVAVDAGRAMEATDAGAAVAVVDATYAASVEVAVGDDIEIGGTAFEVIGVVASTSSAADTASDVYIPLDVAQGLAGVGSVVSTVYVQAASVDDIGEVHAQLDEVLPEATISAPADLAAGVSGSLSSASALIASLGTWLSVIALAVALILAVLLTVSGVTRRTRELGTLKALGWSDRRVVGQVAGESLVQGLLGGLAGLALGLGAIAVIAVAAPSFTTTAESPAAGPGGRGDPGGFADAIAAHTEIVLTAPVTPAVIGAAVGIAVLGGLLAGAAGGWRAARLRPAEALRSAA</sequence>
<dbReference type="InterPro" id="IPR050250">
    <property type="entry name" value="Macrolide_Exporter_MacB"/>
</dbReference>
<evidence type="ECO:0000256" key="6">
    <source>
        <dbReference type="ARBA" id="ARBA00038076"/>
    </source>
</evidence>
<organism evidence="11 12">
    <name type="scientific">Microbacterium aurantiacum</name>
    <dbReference type="NCBI Taxonomy" id="162393"/>
    <lineage>
        <taxon>Bacteria</taxon>
        <taxon>Bacillati</taxon>
        <taxon>Actinomycetota</taxon>
        <taxon>Actinomycetes</taxon>
        <taxon>Micrococcales</taxon>
        <taxon>Microbacteriaceae</taxon>
        <taxon>Microbacterium</taxon>
    </lineage>
</organism>
<evidence type="ECO:0000256" key="3">
    <source>
        <dbReference type="ARBA" id="ARBA00022692"/>
    </source>
</evidence>
<dbReference type="InterPro" id="IPR025857">
    <property type="entry name" value="MacB_PCD"/>
</dbReference>
<keyword evidence="5 8" id="KW-0472">Membrane</keyword>
<evidence type="ECO:0000256" key="2">
    <source>
        <dbReference type="ARBA" id="ARBA00022475"/>
    </source>
</evidence>
<evidence type="ECO:0000256" key="1">
    <source>
        <dbReference type="ARBA" id="ARBA00004651"/>
    </source>
</evidence>
<proteinExistence type="inferred from homology"/>
<feature type="region of interest" description="Disordered" evidence="7">
    <location>
        <begin position="70"/>
        <end position="106"/>
    </location>
</feature>
<dbReference type="PANTHER" id="PTHR30572:SF4">
    <property type="entry name" value="ABC TRANSPORTER PERMEASE YTRF"/>
    <property type="match status" value="1"/>
</dbReference>
<evidence type="ECO:0000313" key="12">
    <source>
        <dbReference type="Proteomes" id="UP001183582"/>
    </source>
</evidence>
<comment type="similarity">
    <text evidence="6">Belongs to the ABC-4 integral membrane protein family.</text>
</comment>
<protein>
    <submittedName>
        <fullName evidence="11">ABC transporter permease</fullName>
    </submittedName>
</protein>
<accession>A0AAJ2HM61</accession>
<dbReference type="RefSeq" id="WP_310892014.1">
    <property type="nucleotide sequence ID" value="NZ_BAAAGR010000003.1"/>
</dbReference>
<feature type="compositionally biased region" description="Gly residues" evidence="7">
    <location>
        <begin position="148"/>
        <end position="166"/>
    </location>
</feature>
<evidence type="ECO:0000256" key="7">
    <source>
        <dbReference type="SAM" id="MobiDB-lite"/>
    </source>
</evidence>
<comment type="subcellular location">
    <subcellularLocation>
        <location evidence="1">Cell membrane</location>
        <topology evidence="1">Multi-pass membrane protein</topology>
    </subcellularLocation>
</comment>
<feature type="compositionally biased region" description="Low complexity" evidence="7">
    <location>
        <begin position="80"/>
        <end position="91"/>
    </location>
</feature>
<evidence type="ECO:0000256" key="4">
    <source>
        <dbReference type="ARBA" id="ARBA00022989"/>
    </source>
</evidence>
<feature type="transmembrane region" description="Helical" evidence="8">
    <location>
        <begin position="20"/>
        <end position="41"/>
    </location>
</feature>
<evidence type="ECO:0000259" key="9">
    <source>
        <dbReference type="Pfam" id="PF02687"/>
    </source>
</evidence>
<feature type="transmembrane region" description="Helical" evidence="8">
    <location>
        <begin position="448"/>
        <end position="473"/>
    </location>
</feature>
<dbReference type="GO" id="GO:0005886">
    <property type="term" value="C:plasma membrane"/>
    <property type="evidence" value="ECO:0007669"/>
    <property type="project" value="UniProtKB-SubCell"/>
</dbReference>
<dbReference type="Pfam" id="PF12704">
    <property type="entry name" value="MacB_PCD"/>
    <property type="match status" value="1"/>
</dbReference>
<evidence type="ECO:0000256" key="5">
    <source>
        <dbReference type="ARBA" id="ARBA00023136"/>
    </source>
</evidence>
<keyword evidence="3 8" id="KW-0812">Transmembrane</keyword>
<reference evidence="11 12" key="1">
    <citation type="submission" date="2021-06" db="EMBL/GenBank/DDBJ databases">
        <title>Genome-based taxonomic framework of Microbacterium strains isolated from marine environment, the description of four new species and reclassification of four preexisting species.</title>
        <authorList>
            <person name="Lee S.D."/>
            <person name="Kim S.-M."/>
            <person name="Byeon Y.-S."/>
            <person name="Yang H.L."/>
            <person name="Kim I.S."/>
        </authorList>
    </citation>
    <scope>NUCLEOTIDE SEQUENCE [LARGE SCALE GENOMIC DNA]</scope>
    <source>
        <strain evidence="11 12">KACC 20514</strain>
    </source>
</reference>
<feature type="domain" description="ABC3 transporter permease C-terminal" evidence="9">
    <location>
        <begin position="332"/>
        <end position="475"/>
    </location>
</feature>
<gene>
    <name evidence="11" type="ORF">KZC50_13390</name>
</gene>
<evidence type="ECO:0000313" key="11">
    <source>
        <dbReference type="EMBL" id="MDS0246591.1"/>
    </source>
</evidence>
<dbReference type="InterPro" id="IPR003838">
    <property type="entry name" value="ABC3_permease_C"/>
</dbReference>
<dbReference type="Pfam" id="PF02687">
    <property type="entry name" value="FtsX"/>
    <property type="match status" value="1"/>
</dbReference>